<evidence type="ECO:0000259" key="1">
    <source>
        <dbReference type="SMART" id="SM00421"/>
    </source>
</evidence>
<organism evidence="3 4">
    <name type="scientific">Pseudooceanicola antarcticus</name>
    <dbReference type="NCBI Taxonomy" id="1247613"/>
    <lineage>
        <taxon>Bacteria</taxon>
        <taxon>Pseudomonadati</taxon>
        <taxon>Pseudomonadota</taxon>
        <taxon>Alphaproteobacteria</taxon>
        <taxon>Rhodobacterales</taxon>
        <taxon>Paracoccaceae</taxon>
        <taxon>Pseudooceanicola</taxon>
    </lineage>
</organism>
<dbReference type="EMBL" id="PGTD01000016">
    <property type="protein sequence ID" value="PJE28986.1"/>
    <property type="molecule type" value="Genomic_DNA"/>
</dbReference>
<dbReference type="InterPro" id="IPR036388">
    <property type="entry name" value="WH-like_DNA-bd_sf"/>
</dbReference>
<dbReference type="InterPro" id="IPR000792">
    <property type="entry name" value="Tscrpt_reg_LuxR_C"/>
</dbReference>
<protein>
    <recommendedName>
        <fullName evidence="1">HTH luxR-type domain-containing protein</fullName>
    </recommendedName>
</protein>
<sequence length="346" mass="37477">MADEPEILNALFAAASRAESLPEDQRLGRDAGGGWEAFLALLAEETRAEGAALFLTQQDQIEHGWQVGAAPAPPEEILRMRTSRVYSQVDLPGLWQRDSPIRATRCNVGADRSVLLMLQRRGEDFRAIDGSQLSTLTPYLGPALSTWLRLGQERNRAQRDRDLLRDLGGGWLVFSTTGAVQEASEGAAELLAGHAGWRIASDGRITFREPAQGSALLQVLQGARPGQPPAVLRLADEPVTELLVSAEETRAGRVLLGRLRQAPAAARLAPERLAAHCGISLSEARLVQLLCDGMSIADAAARLGWTLETTRSTSKRIFARMEVTGQTGVLRRVLGGAVWLGAERRN</sequence>
<name>A0A285IJU7_9RHOB</name>
<dbReference type="OrthoDB" id="7855389at2"/>
<dbReference type="RefSeq" id="WP_097144924.1">
    <property type="nucleotide sequence ID" value="NZ_OBEA01000002.1"/>
</dbReference>
<dbReference type="AlphaFoldDB" id="A0A285IJU7"/>
<dbReference type="InterPro" id="IPR016032">
    <property type="entry name" value="Sig_transdc_resp-reg_C-effctor"/>
</dbReference>
<feature type="domain" description="HTH luxR-type" evidence="1">
    <location>
        <begin position="276"/>
        <end position="333"/>
    </location>
</feature>
<evidence type="ECO:0000313" key="3">
    <source>
        <dbReference type="EMBL" id="SNY47356.1"/>
    </source>
</evidence>
<accession>A0A285IJU7</accession>
<keyword evidence="5" id="KW-1185">Reference proteome</keyword>
<dbReference type="EMBL" id="OBEA01000002">
    <property type="protein sequence ID" value="SNY47356.1"/>
    <property type="molecule type" value="Genomic_DNA"/>
</dbReference>
<dbReference type="SUPFAM" id="SSF46894">
    <property type="entry name" value="C-terminal effector domain of the bipartite response regulators"/>
    <property type="match status" value="1"/>
</dbReference>
<dbReference type="Gene3D" id="1.10.10.10">
    <property type="entry name" value="Winged helix-like DNA-binding domain superfamily/Winged helix DNA-binding domain"/>
    <property type="match status" value="1"/>
</dbReference>
<dbReference type="Proteomes" id="UP000231655">
    <property type="component" value="Unassembled WGS sequence"/>
</dbReference>
<evidence type="ECO:0000313" key="4">
    <source>
        <dbReference type="Proteomes" id="UP000231655"/>
    </source>
</evidence>
<reference evidence="3 4" key="1">
    <citation type="submission" date="2017-09" db="EMBL/GenBank/DDBJ databases">
        <authorList>
            <person name="Ehlers B."/>
            <person name="Leendertz F.H."/>
        </authorList>
    </citation>
    <scope>NUCLEOTIDE SEQUENCE [LARGE SCALE GENOMIC DNA]</scope>
    <source>
        <strain evidence="3 4">CGMCC 1.12662</strain>
    </source>
</reference>
<dbReference type="GO" id="GO:0003677">
    <property type="term" value="F:DNA binding"/>
    <property type="evidence" value="ECO:0007669"/>
    <property type="project" value="InterPro"/>
</dbReference>
<gene>
    <name evidence="2" type="ORF">CVM39_11070</name>
    <name evidence="3" type="ORF">SAMN06297129_1153</name>
</gene>
<dbReference type="Proteomes" id="UP000231702">
    <property type="component" value="Unassembled WGS sequence"/>
</dbReference>
<reference evidence="2 5" key="2">
    <citation type="journal article" date="2018" name="Int. J. Syst. Evol. Microbiol.">
        <title>Pseudooceanicola lipolyticus sp. nov., a marine alphaproteobacterium, reclassification of Oceanicola flagellatus as Pseudooceanicola flagellatus comb. nov. and emended description of the genus Pseudooceanicola.</title>
        <authorList>
            <person name="Huang M.-M."/>
            <person name="Guo L.-L."/>
            <person name="Wu Y.-H."/>
            <person name="Lai Q.-L."/>
            <person name="Shao Z.-Z."/>
            <person name="Wang C.-S."/>
            <person name="Wu M."/>
            <person name="Xu X.-W."/>
        </authorList>
    </citation>
    <scope>NUCLEOTIDE SEQUENCE [LARGE SCALE GENOMIC DNA]</scope>
    <source>
        <strain evidence="2 5">Ar-45</strain>
    </source>
</reference>
<evidence type="ECO:0000313" key="5">
    <source>
        <dbReference type="Proteomes" id="UP000231702"/>
    </source>
</evidence>
<evidence type="ECO:0000313" key="2">
    <source>
        <dbReference type="EMBL" id="PJE28986.1"/>
    </source>
</evidence>
<dbReference type="SMART" id="SM00421">
    <property type="entry name" value="HTH_LUXR"/>
    <property type="match status" value="1"/>
</dbReference>
<proteinExistence type="predicted"/>
<dbReference type="GO" id="GO:0006355">
    <property type="term" value="P:regulation of DNA-templated transcription"/>
    <property type="evidence" value="ECO:0007669"/>
    <property type="project" value="InterPro"/>
</dbReference>